<accession>X5GL73</accession>
<organism evidence="1 2">
    <name type="scientific">Ehrlichia japonica</name>
    <dbReference type="NCBI Taxonomy" id="391036"/>
    <lineage>
        <taxon>Bacteria</taxon>
        <taxon>Pseudomonadati</taxon>
        <taxon>Pseudomonadota</taxon>
        <taxon>Alphaproteobacteria</taxon>
        <taxon>Rickettsiales</taxon>
        <taxon>Anaplasmataceae</taxon>
        <taxon>Ehrlichia</taxon>
    </lineage>
</organism>
<proteinExistence type="predicted"/>
<evidence type="ECO:0000313" key="1">
    <source>
        <dbReference type="EMBL" id="AHX04896.1"/>
    </source>
</evidence>
<dbReference type="AlphaFoldDB" id="X5GL73"/>
<dbReference type="HOGENOM" id="CLU_813132_0_0_5"/>
<evidence type="ECO:0000313" key="2">
    <source>
        <dbReference type="Proteomes" id="UP000023762"/>
    </source>
</evidence>
<reference evidence="1 2" key="1">
    <citation type="submission" date="2014-03" db="EMBL/GenBank/DDBJ databases">
        <title>Sequencing and Comparison of Genomes and Transcriptome Profiles of Human Ehrlichiosis Agents.</title>
        <authorList>
            <person name="Lin M."/>
            <person name="Daugherty S.C."/>
            <person name="Nagaraj S."/>
            <person name="Cheng Z."/>
            <person name="Xiong Q."/>
            <person name="Lin F.-Y."/>
            <person name="Sengamalay N."/>
            <person name="Ott S."/>
            <person name="Godinez A."/>
            <person name="Tallon L.J."/>
            <person name="Sadzewicz L."/>
            <person name="Fraser C.M."/>
            <person name="Dunning Hotopp J.C."/>
            <person name="Rikihisa Y."/>
        </authorList>
    </citation>
    <scope>NUCLEOTIDE SEQUENCE [LARGE SCALE GENOMIC DNA]</scope>
    <source>
        <strain evidence="1 2">HF</strain>
    </source>
</reference>
<name>X5GL73_9RICK</name>
<protein>
    <submittedName>
        <fullName evidence="1">Uncharacterized protein</fullName>
    </submittedName>
</protein>
<keyword evidence="2" id="KW-1185">Reference proteome</keyword>
<dbReference type="EMBL" id="CP007474">
    <property type="protein sequence ID" value="AHX04896.1"/>
    <property type="molecule type" value="Genomic_DNA"/>
</dbReference>
<dbReference type="Proteomes" id="UP000023762">
    <property type="component" value="Chromosome"/>
</dbReference>
<dbReference type="RefSeq" id="WP_044194150.1">
    <property type="nucleotide sequence ID" value="NZ_CP007474.1"/>
</dbReference>
<dbReference type="OrthoDB" id="7163233at2"/>
<sequence>MRDISNLLYFYYYSKLGEISGKLYSAHCKKLEENPQLYKPFTLSEGALIRLASYACDGLSEPDVMERVNLDGDIVEAIKSKVASMVDFLIKVYNNMIDMRIHPDRNNSLVFATELLLYRIKETSSTVRYLCQKLIRYSNVIMRDDFIYVCLAVHNLDFFSYNIQECANDINSALLASCRSTNTMNIPVTKESKISSCRILEGMDSDKNRYLCDLKNKVVSDLVPLHESSIAELGRRYEYDMSLLFQSVMISIQDYGQSFSKGSRLVILSSGKISFINDFTNDSILYNRSIDYLAVGGLPIYRISSNMVLDDREAQDKITILSSSDDEELITPVRAVVSKGK</sequence>
<dbReference type="KEGG" id="ehh:EHF_0224"/>
<gene>
    <name evidence="1" type="ORF">EHF_0224</name>
</gene>